<feature type="domain" description="SAP" evidence="2">
    <location>
        <begin position="862"/>
        <end position="896"/>
    </location>
</feature>
<feature type="compositionally biased region" description="Acidic residues" evidence="1">
    <location>
        <begin position="307"/>
        <end position="319"/>
    </location>
</feature>
<feature type="region of interest" description="Disordered" evidence="1">
    <location>
        <begin position="360"/>
        <end position="392"/>
    </location>
</feature>
<protein>
    <recommendedName>
        <fullName evidence="2">SAP domain-containing protein</fullName>
    </recommendedName>
</protein>
<dbReference type="EMBL" id="HBIX01006575">
    <property type="protein sequence ID" value="CAE0712435.1"/>
    <property type="molecule type" value="Transcribed_RNA"/>
</dbReference>
<reference evidence="3" key="1">
    <citation type="submission" date="2021-01" db="EMBL/GenBank/DDBJ databases">
        <authorList>
            <person name="Corre E."/>
            <person name="Pelletier E."/>
            <person name="Niang G."/>
            <person name="Scheremetjew M."/>
            <person name="Finn R."/>
            <person name="Kale V."/>
            <person name="Holt S."/>
            <person name="Cochrane G."/>
            <person name="Meng A."/>
            <person name="Brown T."/>
            <person name="Cohen L."/>
        </authorList>
    </citation>
    <scope>NUCLEOTIDE SEQUENCE</scope>
    <source>
        <strain evidence="3">10249 10 AB</strain>
    </source>
</reference>
<accession>A0A7S4ADR8</accession>
<dbReference type="InterPro" id="IPR003034">
    <property type="entry name" value="SAP_dom"/>
</dbReference>
<feature type="region of interest" description="Disordered" evidence="1">
    <location>
        <begin position="629"/>
        <end position="655"/>
    </location>
</feature>
<evidence type="ECO:0000256" key="1">
    <source>
        <dbReference type="SAM" id="MobiDB-lite"/>
    </source>
</evidence>
<evidence type="ECO:0000259" key="2">
    <source>
        <dbReference type="PROSITE" id="PS50800"/>
    </source>
</evidence>
<dbReference type="Pfam" id="PF02037">
    <property type="entry name" value="SAP"/>
    <property type="match status" value="1"/>
</dbReference>
<feature type="region of interest" description="Disordered" evidence="1">
    <location>
        <begin position="297"/>
        <end position="322"/>
    </location>
</feature>
<name>A0A7S4ADR8_9STRA</name>
<dbReference type="InterPro" id="IPR036361">
    <property type="entry name" value="SAP_dom_sf"/>
</dbReference>
<dbReference type="InterPro" id="IPR021301">
    <property type="entry name" value="DUF2779"/>
</dbReference>
<dbReference type="Gene3D" id="1.10.720.30">
    <property type="entry name" value="SAP domain"/>
    <property type="match status" value="1"/>
</dbReference>
<organism evidence="3">
    <name type="scientific">Pseudo-nitzschia australis</name>
    <dbReference type="NCBI Taxonomy" id="44445"/>
    <lineage>
        <taxon>Eukaryota</taxon>
        <taxon>Sar</taxon>
        <taxon>Stramenopiles</taxon>
        <taxon>Ochrophyta</taxon>
        <taxon>Bacillariophyta</taxon>
        <taxon>Bacillariophyceae</taxon>
        <taxon>Bacillariophycidae</taxon>
        <taxon>Bacillariales</taxon>
        <taxon>Bacillariaceae</taxon>
        <taxon>Pseudo-nitzschia</taxon>
    </lineage>
</organism>
<dbReference type="PROSITE" id="PS50800">
    <property type="entry name" value="SAP"/>
    <property type="match status" value="1"/>
</dbReference>
<proteinExistence type="predicted"/>
<feature type="compositionally biased region" description="Polar residues" evidence="1">
    <location>
        <begin position="361"/>
        <end position="376"/>
    </location>
</feature>
<dbReference type="SMART" id="SM00513">
    <property type="entry name" value="SAP"/>
    <property type="match status" value="1"/>
</dbReference>
<feature type="compositionally biased region" description="Low complexity" evidence="1">
    <location>
        <begin position="629"/>
        <end position="645"/>
    </location>
</feature>
<feature type="compositionally biased region" description="Low complexity" evidence="1">
    <location>
        <begin position="755"/>
        <end position="765"/>
    </location>
</feature>
<dbReference type="SUPFAM" id="SSF68906">
    <property type="entry name" value="SAP domain"/>
    <property type="match status" value="1"/>
</dbReference>
<evidence type="ECO:0000313" key="3">
    <source>
        <dbReference type="EMBL" id="CAE0712435.1"/>
    </source>
</evidence>
<sequence length="899" mass="100119">MKTIMLRRLPIIFLPLYHSRGGARSRSLLQPRTLCRLLSSDTTIVEATGDDDNDDDKNNSCNYNDARHRLHALQGSTFVSTPNDDLLPLLPLRPINKSLYEESSKCARLGWFSRRNLKPDDDDSSNSVMRDFLFRVGRDFEEYVYAHKYGYHGDTNTNTAILVDDTSLVEAASATKVLMALPQGENGSGATGDRAAAATPVVVDTILQPIFLCGNLIARADVAVRMETEINTSTTKTKAPCTSSTSWEILEIKSATEKSFRKKIPDLAFTVHVARSAGYTVDKASLITVDSGYVRTRRRRRQSDYDPNCDGDDDGGDDHDDGKQNNLLYKTIDCTDLVNSYILDNNMDETTKAIDRITGRHGQQSNAADANTTGGVNVNAKEEQEESESTPPPIEYKLICGKCELFGIECGVSSTVVVPNKENEDNNKDDEQKRQRQRHTIWEFPRLSQKRFPELLKRSLPTLEIADLRTNNTEASSKTKDLSLLLTETQRNFRDAVLNNGVLVVQPEKLQRHLEEIETRGVPVACGPRTTNTRCTVCYYLDFEAVSMLNPPYVGMSPYQTMVTQYSLHRRYQNQHQHCINTNGAKTVVDGDDGEELAHDEYLADPKRDCRKELLENLLSDLGYHHHCSTASNSSSTSNTGNSESGHGEKINVGSSSNTGLDLGLGVRGSVLVYSSYEKTQLSKLAELFPEHAPTIRDIIDHRLVDLEKIIKDCVAHPDFCGRSSIKVTLPALVPGFEKAYDDLKTSMHNRNDDTGNSNDDGNNTQEQGELEMYGIADGGGASAAFAEMITGVRRKGIVADQTRTALLEYCKLDTLALVEIHKALWNLLSQDQHHRRQPQKSDTTTATLAANNLATKEQRLLQKRTVVELKVMLRERGLKVSGIKAKLIERLIIDDGRQ</sequence>
<gene>
    <name evidence="3" type="ORF">PAUS00366_LOCUS5187</name>
</gene>
<feature type="region of interest" description="Disordered" evidence="1">
    <location>
        <begin position="747"/>
        <end position="766"/>
    </location>
</feature>
<dbReference type="AlphaFoldDB" id="A0A7S4ADR8"/>
<dbReference type="Pfam" id="PF11074">
    <property type="entry name" value="DUF2779"/>
    <property type="match status" value="1"/>
</dbReference>